<dbReference type="Proteomes" id="UP000541444">
    <property type="component" value="Unassembled WGS sequence"/>
</dbReference>
<dbReference type="InterPro" id="IPR004498">
    <property type="entry name" value="Ribosomal_PrmA_MeTrfase"/>
</dbReference>
<comment type="similarity">
    <text evidence="1">Belongs to the methyltransferase superfamily. PrmA family.</text>
</comment>
<evidence type="ECO:0000256" key="6">
    <source>
        <dbReference type="ARBA" id="ARBA00037932"/>
    </source>
</evidence>
<dbReference type="Gene3D" id="3.40.50.150">
    <property type="entry name" value="Vaccinia Virus protein VP39"/>
    <property type="match status" value="1"/>
</dbReference>
<evidence type="ECO:0000256" key="5">
    <source>
        <dbReference type="ARBA" id="ARBA00022691"/>
    </source>
</evidence>
<accession>A0A7J7LHA5</accession>
<evidence type="ECO:0000256" key="2">
    <source>
        <dbReference type="ARBA" id="ARBA00022490"/>
    </source>
</evidence>
<keyword evidence="4" id="KW-0808">Transferase</keyword>
<dbReference type="InterPro" id="IPR029063">
    <property type="entry name" value="SAM-dependent_MTases_sf"/>
</dbReference>
<evidence type="ECO:0000313" key="9">
    <source>
        <dbReference type="EMBL" id="KAF6141962.1"/>
    </source>
</evidence>
<dbReference type="GO" id="GO:0032259">
    <property type="term" value="P:methylation"/>
    <property type="evidence" value="ECO:0007669"/>
    <property type="project" value="UniProtKB-KW"/>
</dbReference>
<name>A0A7J7LHA5_9MAGN</name>
<keyword evidence="10" id="KW-1185">Reference proteome</keyword>
<dbReference type="Pfam" id="PF06325">
    <property type="entry name" value="PrmA"/>
    <property type="match status" value="1"/>
</dbReference>
<dbReference type="InterPro" id="IPR050078">
    <property type="entry name" value="Ribosomal_L11_MeTrfase_PrmA"/>
</dbReference>
<dbReference type="PANTHER" id="PTHR43648">
    <property type="entry name" value="ELECTRON TRANSFER FLAVOPROTEIN BETA SUBUNIT LYSINE METHYLTRANSFERASE"/>
    <property type="match status" value="1"/>
</dbReference>
<keyword evidence="2" id="KW-0963">Cytoplasm</keyword>
<evidence type="ECO:0000256" key="4">
    <source>
        <dbReference type="ARBA" id="ARBA00022679"/>
    </source>
</evidence>
<comment type="similarity">
    <text evidence="6">Belongs to the methyltransferase superfamily. ETFBKMT family.</text>
</comment>
<comment type="caution">
    <text evidence="9">The sequence shown here is derived from an EMBL/GenBank/DDBJ whole genome shotgun (WGS) entry which is preliminary data.</text>
</comment>
<evidence type="ECO:0000256" key="3">
    <source>
        <dbReference type="ARBA" id="ARBA00022603"/>
    </source>
</evidence>
<evidence type="ECO:0000256" key="8">
    <source>
        <dbReference type="ARBA" id="ARBA00042266"/>
    </source>
</evidence>
<dbReference type="PANTHER" id="PTHR43648:SF1">
    <property type="entry name" value="ELECTRON TRANSFER FLAVOPROTEIN BETA SUBUNIT LYSINE METHYLTRANSFERASE"/>
    <property type="match status" value="1"/>
</dbReference>
<keyword evidence="5" id="KW-0949">S-adenosyl-L-methionine</keyword>
<organism evidence="9 10">
    <name type="scientific">Kingdonia uniflora</name>
    <dbReference type="NCBI Taxonomy" id="39325"/>
    <lineage>
        <taxon>Eukaryota</taxon>
        <taxon>Viridiplantae</taxon>
        <taxon>Streptophyta</taxon>
        <taxon>Embryophyta</taxon>
        <taxon>Tracheophyta</taxon>
        <taxon>Spermatophyta</taxon>
        <taxon>Magnoliopsida</taxon>
        <taxon>Ranunculales</taxon>
        <taxon>Circaeasteraceae</taxon>
        <taxon>Kingdonia</taxon>
    </lineage>
</organism>
<sequence length="375" mass="41083">MLSSLRVGHFFKHLSRTLISPSSSFTHTYKLFPIIPNLRENHSLIQTIVRRSSTSSDNWTDVSTAPYFSVRIRCRKDGADMLSDALLCFGASSASMDEKDSCESTDEIYISSIFTECQDIGTCISYAADSIGLKERPTYEITKDEQCDWIIKSQESFHPVEITEGLWIVPEWKTPPELKATNIILNPGLAFGTGEHPTTKLCLLLLRSLIKGDEFFLDYGTGSGILGIAALKFGAALSVGVDIDPNAIVCAHMNAALNNIEPGQMQFCVVPTNMVYTFKDGRAYADGDQSPDGLGVLTETEKYDVVIANILLNPLLELAENIIAYAKPGGIVGISGVLTEQLPQIEDRYSEYLEGISVSEIDGWACLSGIKKNTV</sequence>
<dbReference type="CDD" id="cd02440">
    <property type="entry name" value="AdoMet_MTases"/>
    <property type="match status" value="1"/>
</dbReference>
<protein>
    <recommendedName>
        <fullName evidence="8">ETFB lysine methyltransferase</fullName>
    </recommendedName>
    <alternativeName>
        <fullName evidence="7">Protein N-lysine methyltransferase METTL20</fullName>
    </alternativeName>
</protein>
<proteinExistence type="inferred from homology"/>
<dbReference type="HAMAP" id="MF_00735">
    <property type="entry name" value="Methyltr_PrmA"/>
    <property type="match status" value="1"/>
</dbReference>
<evidence type="ECO:0000256" key="7">
    <source>
        <dbReference type="ARBA" id="ARBA00041867"/>
    </source>
</evidence>
<dbReference type="EMBL" id="JACGCM010002284">
    <property type="protein sequence ID" value="KAF6141962.1"/>
    <property type="molecule type" value="Genomic_DNA"/>
</dbReference>
<dbReference type="AlphaFoldDB" id="A0A7J7LHA5"/>
<dbReference type="SUPFAM" id="SSF53335">
    <property type="entry name" value="S-adenosyl-L-methionine-dependent methyltransferases"/>
    <property type="match status" value="1"/>
</dbReference>
<keyword evidence="3" id="KW-0489">Methyltransferase</keyword>
<dbReference type="GO" id="GO:0016279">
    <property type="term" value="F:protein-lysine N-methyltransferase activity"/>
    <property type="evidence" value="ECO:0007669"/>
    <property type="project" value="TreeGrafter"/>
</dbReference>
<dbReference type="OrthoDB" id="419617at2759"/>
<dbReference type="GO" id="GO:0005739">
    <property type="term" value="C:mitochondrion"/>
    <property type="evidence" value="ECO:0007669"/>
    <property type="project" value="TreeGrafter"/>
</dbReference>
<evidence type="ECO:0000313" key="10">
    <source>
        <dbReference type="Proteomes" id="UP000541444"/>
    </source>
</evidence>
<gene>
    <name evidence="9" type="ORF">GIB67_037930</name>
</gene>
<reference evidence="9 10" key="1">
    <citation type="journal article" date="2020" name="IScience">
        <title>Genome Sequencing of the Endangered Kingdonia uniflora (Circaeasteraceae, Ranunculales) Reveals Potential Mechanisms of Evolutionary Specialization.</title>
        <authorList>
            <person name="Sun Y."/>
            <person name="Deng T."/>
            <person name="Zhang A."/>
            <person name="Moore M.J."/>
            <person name="Landis J.B."/>
            <person name="Lin N."/>
            <person name="Zhang H."/>
            <person name="Zhang X."/>
            <person name="Huang J."/>
            <person name="Zhang X."/>
            <person name="Sun H."/>
            <person name="Wang H."/>
        </authorList>
    </citation>
    <scope>NUCLEOTIDE SEQUENCE [LARGE SCALE GENOMIC DNA]</scope>
    <source>
        <strain evidence="9">TB1705</strain>
        <tissue evidence="9">Leaf</tissue>
    </source>
</reference>
<evidence type="ECO:0000256" key="1">
    <source>
        <dbReference type="ARBA" id="ARBA00009741"/>
    </source>
</evidence>